<dbReference type="Pfam" id="PF10530">
    <property type="entry name" value="Toxin_35"/>
    <property type="match status" value="2"/>
</dbReference>
<dbReference type="InterPro" id="IPR011142">
    <property type="entry name" value="Spider_toxin_CSTX_Knottin_CS"/>
</dbReference>
<dbReference type="GO" id="GO:0005576">
    <property type="term" value="C:extracellular region"/>
    <property type="evidence" value="ECO:0007669"/>
    <property type="project" value="UniProtKB-SubCell"/>
</dbReference>
<keyword evidence="3 5" id="KW-0732">Signal</keyword>
<protein>
    <submittedName>
        <fullName evidence="6">CpTx-1f toxin</fullName>
    </submittedName>
</protein>
<accession>A0A059T2B5</accession>
<evidence type="ECO:0000256" key="3">
    <source>
        <dbReference type="ARBA" id="ARBA00022729"/>
    </source>
</evidence>
<evidence type="ECO:0000313" key="6">
    <source>
        <dbReference type="EMBL" id="AHH30788.1"/>
    </source>
</evidence>
<evidence type="ECO:0000256" key="1">
    <source>
        <dbReference type="ARBA" id="ARBA00004613"/>
    </source>
</evidence>
<keyword evidence="2" id="KW-0964">Secreted</keyword>
<gene>
    <name evidence="6" type="primary">cpTx-1f</name>
</gene>
<dbReference type="GO" id="GO:0090729">
    <property type="term" value="F:toxin activity"/>
    <property type="evidence" value="ECO:0007669"/>
    <property type="project" value="InterPro"/>
</dbReference>
<organism evidence="6">
    <name type="scientific">Cheiracanthium punctorium</name>
    <name type="common">Yellow sac spider</name>
    <name type="synonym">Aranea punctoria</name>
    <dbReference type="NCBI Taxonomy" id="682790"/>
    <lineage>
        <taxon>Eukaryota</taxon>
        <taxon>Metazoa</taxon>
        <taxon>Ecdysozoa</taxon>
        <taxon>Arthropoda</taxon>
        <taxon>Chelicerata</taxon>
        <taxon>Arachnida</taxon>
        <taxon>Araneae</taxon>
        <taxon>Araneomorphae</taxon>
        <taxon>Entelegynae</taxon>
        <taxon>Entelegynae incertae sedis</taxon>
        <taxon>Cheiracanthiidae</taxon>
        <taxon>Cheiracanthium</taxon>
    </lineage>
</organism>
<evidence type="ECO:0000256" key="2">
    <source>
        <dbReference type="ARBA" id="ARBA00022525"/>
    </source>
</evidence>
<feature type="chain" id="PRO_5001579547" evidence="5">
    <location>
        <begin position="21"/>
        <end position="183"/>
    </location>
</feature>
<reference evidence="6" key="1">
    <citation type="journal article" date="2014" name="Insect Mol. Biol.">
        <title>Structure of the yellow sac spider Cheiracanthium punctorium genes provides clues to evolution of insecticidal two-domain knottin toxins.</title>
        <authorList>
            <person name="Sachkova M.Y."/>
            <person name="Slavokhotova A.A."/>
            <person name="Grishin E.V."/>
            <person name="Vassilevski A.A."/>
        </authorList>
    </citation>
    <scope>NUCLEOTIDE SEQUENCE</scope>
</reference>
<name>A0A059T2B5_CHEPU</name>
<dbReference type="AlphaFoldDB" id="A0A059T2B5"/>
<evidence type="ECO:0000256" key="5">
    <source>
        <dbReference type="SAM" id="SignalP"/>
    </source>
</evidence>
<keyword evidence="4" id="KW-1015">Disulfide bond</keyword>
<evidence type="ECO:0000256" key="4">
    <source>
        <dbReference type="ARBA" id="ARBA00023157"/>
    </source>
</evidence>
<dbReference type="InterPro" id="IPR019553">
    <property type="entry name" value="Spider_toxin_CSTX_knottin"/>
</dbReference>
<comment type="subcellular location">
    <subcellularLocation>
        <location evidence="1">Secreted</location>
    </subcellularLocation>
</comment>
<feature type="signal peptide" evidence="5">
    <location>
        <begin position="1"/>
        <end position="20"/>
    </location>
</feature>
<dbReference type="EMBL" id="KF155270">
    <property type="protein sequence ID" value="AHH30788.1"/>
    <property type="molecule type" value="mRNA"/>
</dbReference>
<dbReference type="PROSITE" id="PS60029">
    <property type="entry name" value="SPIDER_CSTX"/>
    <property type="match status" value="2"/>
</dbReference>
<proteinExistence type="evidence at transcript level"/>
<sequence length="183" mass="20751">MKFSLFFSVFFLAVLHACLSESEIDLEDEEHFMSSDSFLSEIQDESRGKTCIERSKECTNDRHGCCRGKIFKDKCTCVKSGKTEKCVCTQKKWAKIIESYIGDIPALPKPVDDKCVPKHADCSKRKDDCCKGGIFKYQCKCYDMYDDDGEKTDLCGCVSPVEHQAIEGALRIAKKLIGDRWGR</sequence>